<evidence type="ECO:0000313" key="5">
    <source>
        <dbReference type="EMBL" id="OZS73752.1"/>
    </source>
</evidence>
<proteinExistence type="inferred from homology"/>
<dbReference type="InterPro" id="IPR004090">
    <property type="entry name" value="Chemotax_Me-accpt_rcpt"/>
</dbReference>
<dbReference type="PROSITE" id="PS50885">
    <property type="entry name" value="HAMP"/>
    <property type="match status" value="1"/>
</dbReference>
<dbReference type="InterPro" id="IPR051310">
    <property type="entry name" value="MCP_chemotaxis"/>
</dbReference>
<dbReference type="FunFam" id="1.10.287.950:FF:000001">
    <property type="entry name" value="Methyl-accepting chemotaxis sensory transducer"/>
    <property type="match status" value="1"/>
</dbReference>
<dbReference type="Pfam" id="PF00015">
    <property type="entry name" value="MCPsignal"/>
    <property type="match status" value="1"/>
</dbReference>
<dbReference type="PANTHER" id="PTHR43531:SF5">
    <property type="entry name" value="METHYL-ACCEPTING CHEMOTAXIS PROTEIN III"/>
    <property type="match status" value="1"/>
</dbReference>
<dbReference type="AlphaFoldDB" id="A0A264VR44"/>
<gene>
    <name evidence="5" type="ORF">CHI95_14635</name>
</gene>
<evidence type="ECO:0000313" key="6">
    <source>
        <dbReference type="Proteomes" id="UP000216001"/>
    </source>
</evidence>
<sequence length="522" mass="57233">MSFKNLKISMKLTVAFGGFVALIILSSLFSLANMNRANDGMKQVLYESYPIASTAGQMMDNFYSFIGIQELILLDDRGSDKRREELAKITLKINGLMESLENNVTDDRSKEVLADLRVIRQQFHSSITRINTFLSENNRQAAIDEMMTKTSSIQRDYRDQIQTLMAIQDLEMQEVGRKVNADYENNKLLLAVLSILSIGAGCVMGWYITNIITRPLENAVNFAQSIANGDLTKDIQVTSKDETGVLLNALNDMKEHLLEIVQEVQQGSENISAAAGQIVAGNQNLAARTEEQAASVEETASSMEQITSTVQNTTEHTHEASMLADQAAIIVQNNGDMMSQVTNKMRAINGSSSQMTEIINLIDSIAFQTNILALNASVEAARAGEHGRGFAVVAGEVRLLAQKSAASASDIRGLIENSSSQTQEGMELVEKATQQIHGMVDSVKEMNALLREIGQASREQSDGISQINSAVGQLDLTTQQNASLVEESVVAADSLNEQAYHLKELVNYFRVKSSNYQSEVRA</sequence>
<evidence type="ECO:0000256" key="2">
    <source>
        <dbReference type="ARBA" id="ARBA00022500"/>
    </source>
</evidence>
<dbReference type="RefSeq" id="WP_094962022.1">
    <property type="nucleotide sequence ID" value="NZ_NOWC01000018.1"/>
</dbReference>
<organism evidence="5 6">
    <name type="scientific">Providencia rettgeri</name>
    <dbReference type="NCBI Taxonomy" id="587"/>
    <lineage>
        <taxon>Bacteria</taxon>
        <taxon>Pseudomonadati</taxon>
        <taxon>Pseudomonadota</taxon>
        <taxon>Gammaproteobacteria</taxon>
        <taxon>Enterobacterales</taxon>
        <taxon>Morganellaceae</taxon>
        <taxon>Providencia</taxon>
    </lineage>
</organism>
<dbReference type="InterPro" id="IPR004089">
    <property type="entry name" value="MCPsignal_dom"/>
</dbReference>
<dbReference type="GO" id="GO:0007165">
    <property type="term" value="P:signal transduction"/>
    <property type="evidence" value="ECO:0007669"/>
    <property type="project" value="UniProtKB-KW"/>
</dbReference>
<dbReference type="SMART" id="SM00304">
    <property type="entry name" value="HAMP"/>
    <property type="match status" value="1"/>
</dbReference>
<reference evidence="5 6" key="1">
    <citation type="submission" date="2017-07" db="EMBL/GenBank/DDBJ databases">
        <title>blaIMP-27 on transferable plasmids in Proteus mirabilis and Providencia rettgeri.</title>
        <authorList>
            <person name="Potter R."/>
        </authorList>
    </citation>
    <scope>NUCLEOTIDE SEQUENCE [LARGE SCALE GENOMIC DNA]</scope>
    <source>
        <strain evidence="5 6">PR1</strain>
    </source>
</reference>
<dbReference type="InterPro" id="IPR003660">
    <property type="entry name" value="HAMP_dom"/>
</dbReference>
<keyword evidence="3" id="KW-0807">Transducer</keyword>
<dbReference type="STRING" id="587.RB151_010140"/>
<dbReference type="Gene3D" id="6.10.340.10">
    <property type="match status" value="1"/>
</dbReference>
<dbReference type="GO" id="GO:0006935">
    <property type="term" value="P:chemotaxis"/>
    <property type="evidence" value="ECO:0007669"/>
    <property type="project" value="UniProtKB-KW"/>
</dbReference>
<comment type="caution">
    <text evidence="5">The sequence shown here is derived from an EMBL/GenBank/DDBJ whole genome shotgun (WGS) entry which is preliminary data.</text>
</comment>
<dbReference type="SMART" id="SM00283">
    <property type="entry name" value="MA"/>
    <property type="match status" value="1"/>
</dbReference>
<comment type="similarity">
    <text evidence="4">Belongs to the methyl-accepting chemotaxis (MCP) protein family.</text>
</comment>
<evidence type="ECO:0000256" key="3">
    <source>
        <dbReference type="ARBA" id="ARBA00023224"/>
    </source>
</evidence>
<dbReference type="CDD" id="cd19411">
    <property type="entry name" value="MCP2201-like_sensor"/>
    <property type="match status" value="1"/>
</dbReference>
<accession>A0A264VR44</accession>
<dbReference type="GO" id="GO:0004888">
    <property type="term" value="F:transmembrane signaling receptor activity"/>
    <property type="evidence" value="ECO:0007669"/>
    <property type="project" value="InterPro"/>
</dbReference>
<dbReference type="InterPro" id="IPR047347">
    <property type="entry name" value="YvaQ-like_sensor"/>
</dbReference>
<evidence type="ECO:0000256" key="1">
    <source>
        <dbReference type="ARBA" id="ARBA00004370"/>
    </source>
</evidence>
<dbReference type="PANTHER" id="PTHR43531">
    <property type="entry name" value="PROTEIN ICFG"/>
    <property type="match status" value="1"/>
</dbReference>
<dbReference type="PROSITE" id="PS50111">
    <property type="entry name" value="CHEMOTAXIS_TRANSDUC_2"/>
    <property type="match status" value="1"/>
</dbReference>
<dbReference type="CDD" id="cd11386">
    <property type="entry name" value="MCP_signal"/>
    <property type="match status" value="1"/>
</dbReference>
<comment type="subcellular location">
    <subcellularLocation>
        <location evidence="1">Membrane</location>
    </subcellularLocation>
</comment>
<dbReference type="GO" id="GO:0005886">
    <property type="term" value="C:plasma membrane"/>
    <property type="evidence" value="ECO:0007669"/>
    <property type="project" value="TreeGrafter"/>
</dbReference>
<protein>
    <submittedName>
        <fullName evidence="5">Methyl-accepting chemotaxis protein</fullName>
    </submittedName>
</protein>
<dbReference type="SUPFAM" id="SSF58104">
    <property type="entry name" value="Methyl-accepting chemotaxis protein (MCP) signaling domain"/>
    <property type="match status" value="1"/>
</dbReference>
<keyword evidence="2" id="KW-0145">Chemotaxis</keyword>
<dbReference type="Pfam" id="PF00672">
    <property type="entry name" value="HAMP"/>
    <property type="match status" value="1"/>
</dbReference>
<dbReference type="Pfam" id="PF12729">
    <property type="entry name" value="4HB_MCP_1"/>
    <property type="match status" value="1"/>
</dbReference>
<dbReference type="CDD" id="cd06225">
    <property type="entry name" value="HAMP"/>
    <property type="match status" value="1"/>
</dbReference>
<name>A0A264VR44_PRORE</name>
<dbReference type="InterPro" id="IPR024478">
    <property type="entry name" value="HlyB_4HB_MCP"/>
</dbReference>
<dbReference type="Gene3D" id="1.10.287.950">
    <property type="entry name" value="Methyl-accepting chemotaxis protein"/>
    <property type="match status" value="1"/>
</dbReference>
<dbReference type="Proteomes" id="UP000216001">
    <property type="component" value="Unassembled WGS sequence"/>
</dbReference>
<dbReference type="PRINTS" id="PR00260">
    <property type="entry name" value="CHEMTRNSDUCR"/>
</dbReference>
<dbReference type="EMBL" id="NOWC01000018">
    <property type="protein sequence ID" value="OZS73752.1"/>
    <property type="molecule type" value="Genomic_DNA"/>
</dbReference>
<evidence type="ECO:0000256" key="4">
    <source>
        <dbReference type="ARBA" id="ARBA00029447"/>
    </source>
</evidence>